<dbReference type="InterPro" id="IPR052949">
    <property type="entry name" value="PA_immunity-related"/>
</dbReference>
<protein>
    <submittedName>
        <fullName evidence="1">Uncharacterized protein YjbI with pentapeptide repeats</fullName>
    </submittedName>
</protein>
<organism evidence="1 2">
    <name type="scientific">Microlunatus panaciterrae</name>
    <dbReference type="NCBI Taxonomy" id="400768"/>
    <lineage>
        <taxon>Bacteria</taxon>
        <taxon>Bacillati</taxon>
        <taxon>Actinomycetota</taxon>
        <taxon>Actinomycetes</taxon>
        <taxon>Propionibacteriales</taxon>
        <taxon>Propionibacteriaceae</taxon>
        <taxon>Microlunatus</taxon>
    </lineage>
</organism>
<dbReference type="RefSeq" id="WP_204915980.1">
    <property type="nucleotide sequence ID" value="NZ_BAAAQP010000003.1"/>
</dbReference>
<gene>
    <name evidence="1" type="ORF">JOE57_000184</name>
</gene>
<keyword evidence="2" id="KW-1185">Reference proteome</keyword>
<dbReference type="Gene3D" id="2.160.20.80">
    <property type="entry name" value="E3 ubiquitin-protein ligase SopA"/>
    <property type="match status" value="1"/>
</dbReference>
<dbReference type="SUPFAM" id="SSF141571">
    <property type="entry name" value="Pentapeptide repeat-like"/>
    <property type="match status" value="1"/>
</dbReference>
<dbReference type="Proteomes" id="UP000704762">
    <property type="component" value="Unassembled WGS sequence"/>
</dbReference>
<proteinExistence type="predicted"/>
<sequence>MTGPPLPPAAPRQVPERQAAALPRDAIADDAVLNELDYSHAELEGSTAEFAELFGCRFADTALASTVWYRASVVDTELHSCDLANAEFTESGWQRLLVERSRLTGLQLAGCTVQNVRFVDDVIDLSNWRFAKLARVVFERCSLTGSDWNTARLENVLFDSCDLTDAQFSSATTSRTRFQQCTLDGLRGVASLSGSVIDPVNVVDLSLQLAAALGITIATD</sequence>
<comment type="caution">
    <text evidence="1">The sequence shown here is derived from an EMBL/GenBank/DDBJ whole genome shotgun (WGS) entry which is preliminary data.</text>
</comment>
<dbReference type="PANTHER" id="PTHR42999">
    <property type="entry name" value="ANTIBIOTIC RESISTANCE PROTEIN MCBG"/>
    <property type="match status" value="1"/>
</dbReference>
<dbReference type="PANTHER" id="PTHR42999:SF1">
    <property type="entry name" value="PENTAPEPTIDE REPEAT-CONTAINING PROTEIN"/>
    <property type="match status" value="1"/>
</dbReference>
<reference evidence="1 2" key="1">
    <citation type="submission" date="2021-01" db="EMBL/GenBank/DDBJ databases">
        <title>Sequencing the genomes of 1000 actinobacteria strains.</title>
        <authorList>
            <person name="Klenk H.-P."/>
        </authorList>
    </citation>
    <scope>NUCLEOTIDE SEQUENCE [LARGE SCALE GENOMIC DNA]</scope>
    <source>
        <strain evidence="1 2">DSM 18662</strain>
    </source>
</reference>
<dbReference type="InterPro" id="IPR001646">
    <property type="entry name" value="5peptide_repeat"/>
</dbReference>
<accession>A0ABS2RE42</accession>
<evidence type="ECO:0000313" key="2">
    <source>
        <dbReference type="Proteomes" id="UP000704762"/>
    </source>
</evidence>
<evidence type="ECO:0000313" key="1">
    <source>
        <dbReference type="EMBL" id="MBM7797263.1"/>
    </source>
</evidence>
<name>A0ABS2RE42_9ACTN</name>
<dbReference type="EMBL" id="JAFBCF010000001">
    <property type="protein sequence ID" value="MBM7797263.1"/>
    <property type="molecule type" value="Genomic_DNA"/>
</dbReference>
<dbReference type="Pfam" id="PF13599">
    <property type="entry name" value="Pentapeptide_4"/>
    <property type="match status" value="1"/>
</dbReference>